<dbReference type="InterPro" id="IPR021640">
    <property type="entry name" value="Mediator_Med28"/>
</dbReference>
<dbReference type="Pfam" id="PF11594">
    <property type="entry name" value="Med28"/>
    <property type="match status" value="1"/>
</dbReference>
<evidence type="ECO:0000256" key="3">
    <source>
        <dbReference type="ARBA" id="ARBA00023015"/>
    </source>
</evidence>
<dbReference type="EMBL" id="CAJVPV010002735">
    <property type="protein sequence ID" value="CAG8534426.1"/>
    <property type="molecule type" value="Genomic_DNA"/>
</dbReference>
<keyword evidence="5" id="KW-0804">Transcription</keyword>
<comment type="subcellular location">
    <subcellularLocation>
        <location evidence="1">Nucleus</location>
    </subcellularLocation>
</comment>
<evidence type="ECO:0000256" key="1">
    <source>
        <dbReference type="ARBA" id="ARBA00004123"/>
    </source>
</evidence>
<evidence type="ECO:0000256" key="2">
    <source>
        <dbReference type="ARBA" id="ARBA00005571"/>
    </source>
</evidence>
<comment type="similarity">
    <text evidence="2">Belongs to the Mediator complex subunit 28 family.</text>
</comment>
<accession>A0A9N9AL33</accession>
<name>A0A9N9AL33_9GLOM</name>
<organism evidence="7 8">
    <name type="scientific">Acaulospora morrowiae</name>
    <dbReference type="NCBI Taxonomy" id="94023"/>
    <lineage>
        <taxon>Eukaryota</taxon>
        <taxon>Fungi</taxon>
        <taxon>Fungi incertae sedis</taxon>
        <taxon>Mucoromycota</taxon>
        <taxon>Glomeromycotina</taxon>
        <taxon>Glomeromycetes</taxon>
        <taxon>Diversisporales</taxon>
        <taxon>Acaulosporaceae</taxon>
        <taxon>Acaulospora</taxon>
    </lineage>
</organism>
<dbReference type="AlphaFoldDB" id="A0A9N9AL33"/>
<sequence length="128" mass="14859">MASNTTDIATDIPLKSLLDQLNAEFNECLQQLIPKVSNVSEHNDEERQAKANSIQTYRFLQAAKRLEISLAKIVRKERQNEESVLKEEIADLQHNITQQKDVIVKYTNLIKDWTKEFCKLEEENMTPL</sequence>
<dbReference type="OrthoDB" id="2347592at2759"/>
<evidence type="ECO:0000313" key="8">
    <source>
        <dbReference type="Proteomes" id="UP000789342"/>
    </source>
</evidence>
<keyword evidence="6" id="KW-0539">Nucleus</keyword>
<keyword evidence="3" id="KW-0805">Transcription regulation</keyword>
<evidence type="ECO:0000256" key="5">
    <source>
        <dbReference type="ARBA" id="ARBA00023163"/>
    </source>
</evidence>
<gene>
    <name evidence="7" type="ORF">AMORRO_LOCUS4827</name>
</gene>
<evidence type="ECO:0000256" key="4">
    <source>
        <dbReference type="ARBA" id="ARBA00023054"/>
    </source>
</evidence>
<keyword evidence="4" id="KW-0175">Coiled coil</keyword>
<comment type="caution">
    <text evidence="7">The sequence shown here is derived from an EMBL/GenBank/DDBJ whole genome shotgun (WGS) entry which is preliminary data.</text>
</comment>
<dbReference type="GO" id="GO:0005634">
    <property type="term" value="C:nucleus"/>
    <property type="evidence" value="ECO:0007669"/>
    <property type="project" value="UniProtKB-SubCell"/>
</dbReference>
<dbReference type="Proteomes" id="UP000789342">
    <property type="component" value="Unassembled WGS sequence"/>
</dbReference>
<protein>
    <submittedName>
        <fullName evidence="7">18468_t:CDS:1</fullName>
    </submittedName>
</protein>
<evidence type="ECO:0000313" key="7">
    <source>
        <dbReference type="EMBL" id="CAG8534426.1"/>
    </source>
</evidence>
<reference evidence="7" key="1">
    <citation type="submission" date="2021-06" db="EMBL/GenBank/DDBJ databases">
        <authorList>
            <person name="Kallberg Y."/>
            <person name="Tangrot J."/>
            <person name="Rosling A."/>
        </authorList>
    </citation>
    <scope>NUCLEOTIDE SEQUENCE</scope>
    <source>
        <strain evidence="7">CL551</strain>
    </source>
</reference>
<proteinExistence type="inferred from homology"/>
<keyword evidence="8" id="KW-1185">Reference proteome</keyword>
<evidence type="ECO:0000256" key="6">
    <source>
        <dbReference type="ARBA" id="ARBA00023242"/>
    </source>
</evidence>